<evidence type="ECO:0000259" key="2">
    <source>
        <dbReference type="Pfam" id="PF23451"/>
    </source>
</evidence>
<dbReference type="InterPro" id="IPR052339">
    <property type="entry name" value="Fe-S_Maturation_MIP18"/>
</dbReference>
<dbReference type="NCBIfam" id="TIGR02159">
    <property type="entry name" value="PA_CoA_Oxy4"/>
    <property type="match status" value="1"/>
</dbReference>
<name>A0A382J3Y0_9ZZZZ</name>
<protein>
    <submittedName>
        <fullName evidence="3">Uncharacterized protein</fullName>
    </submittedName>
</protein>
<feature type="non-terminal residue" evidence="3">
    <location>
        <position position="1"/>
    </location>
</feature>
<feature type="domain" description="MIP18 family-like" evidence="1">
    <location>
        <begin position="1"/>
        <end position="60"/>
    </location>
</feature>
<dbReference type="PANTHER" id="PTHR42831">
    <property type="entry name" value="FE-S PROTEIN MATURATION AUXILIARY FACTOR YITW"/>
    <property type="match status" value="1"/>
</dbReference>
<dbReference type="Gene3D" id="3.30.300.130">
    <property type="entry name" value="Fe-S cluster assembly (FSCA)"/>
    <property type="match status" value="1"/>
</dbReference>
<evidence type="ECO:0000313" key="3">
    <source>
        <dbReference type="EMBL" id="SVC05531.1"/>
    </source>
</evidence>
<dbReference type="InterPro" id="IPR056572">
    <property type="entry name" value="Zn_ribbon_PaaD"/>
</dbReference>
<dbReference type="InterPro" id="IPR002744">
    <property type="entry name" value="MIP18-like"/>
</dbReference>
<feature type="domain" description="PaaD zinc beta ribbon" evidence="2">
    <location>
        <begin position="96"/>
        <end position="139"/>
    </location>
</feature>
<sequence length="141" mass="15135">VDDPEYPGISIVDLGLLEAIDVQPDGDVVVGLVPTFSGCPALAMIAEDVRHAVADVDGVTGPQAVNVRWLSSPVWTVDRVTDDARRTMAREFTVALRIGRDPVPCPRCGADTTENSMFGPSRCRAVHVCQSCTEVVEVMRA</sequence>
<dbReference type="AlphaFoldDB" id="A0A382J3Y0"/>
<dbReference type="PANTHER" id="PTHR42831:SF3">
    <property type="entry name" value="1,2-PHENYLACETYL-COA EPOXIDASE, SUBUNIT D-RELATED"/>
    <property type="match status" value="1"/>
</dbReference>
<gene>
    <name evidence="3" type="ORF">METZ01_LOCUS258385</name>
</gene>
<dbReference type="EMBL" id="UINC01070972">
    <property type="protein sequence ID" value="SVC05531.1"/>
    <property type="molecule type" value="Genomic_DNA"/>
</dbReference>
<accession>A0A382J3Y0</accession>
<dbReference type="SUPFAM" id="SSF117916">
    <property type="entry name" value="Fe-S cluster assembly (FSCA) domain-like"/>
    <property type="match status" value="1"/>
</dbReference>
<dbReference type="Pfam" id="PF01883">
    <property type="entry name" value="FeS_assembly_P"/>
    <property type="match status" value="1"/>
</dbReference>
<proteinExistence type="predicted"/>
<dbReference type="Pfam" id="PF23451">
    <property type="entry name" value="Zn_ribbon_PaaD"/>
    <property type="match status" value="1"/>
</dbReference>
<organism evidence="3">
    <name type="scientific">marine metagenome</name>
    <dbReference type="NCBI Taxonomy" id="408172"/>
    <lineage>
        <taxon>unclassified sequences</taxon>
        <taxon>metagenomes</taxon>
        <taxon>ecological metagenomes</taxon>
    </lineage>
</organism>
<reference evidence="3" key="1">
    <citation type="submission" date="2018-05" db="EMBL/GenBank/DDBJ databases">
        <authorList>
            <person name="Lanie J.A."/>
            <person name="Ng W.-L."/>
            <person name="Kazmierczak K.M."/>
            <person name="Andrzejewski T.M."/>
            <person name="Davidsen T.M."/>
            <person name="Wayne K.J."/>
            <person name="Tettelin H."/>
            <person name="Glass J.I."/>
            <person name="Rusch D."/>
            <person name="Podicherti R."/>
            <person name="Tsui H.-C.T."/>
            <person name="Winkler M.E."/>
        </authorList>
    </citation>
    <scope>NUCLEOTIDE SEQUENCE</scope>
</reference>
<dbReference type="InterPro" id="IPR034904">
    <property type="entry name" value="FSCA_dom_sf"/>
</dbReference>
<dbReference type="InterPro" id="IPR011883">
    <property type="entry name" value="PaaD-like"/>
</dbReference>
<evidence type="ECO:0000259" key="1">
    <source>
        <dbReference type="Pfam" id="PF01883"/>
    </source>
</evidence>